<sequence>MVTQTIYTDAYMVVIDIGAVAPTAEWLEETTYLIDSAGHTTAMIAQTDQPTDGVSLQPVPYTPAQALLSNHVPSSTTPPAGAAASATSLTSINPTATSTTSTHKRESSMTYTLVGVGAMLGVLLATLTVYLLRRRSKRKRFSVYGNNIGSTDSSSSLNSLEKLVEGTKRTQGVFSHLSNREEMPSWEDFLKEVENIYERFDNTTILSSSKGSDFRSDGSRLTMSELQEKYDELWRTKHSPPTQRDPSSSNAVIGSPTSNLPPLPKQTLREKSELTERKMTPTHTIDPVSILRWPARKGFIGAVHDIISNTTADAAEADKGSDPSQKQEQKAKVVRFGNNEIREFGATPLPSRTNSMLSRESGNWR</sequence>
<feature type="compositionally biased region" description="Polar residues" evidence="1">
    <location>
        <begin position="350"/>
        <end position="365"/>
    </location>
</feature>
<gene>
    <name evidence="3" type="ORF">JMJ35_007399</name>
</gene>
<protein>
    <submittedName>
        <fullName evidence="3">Uncharacterized protein</fullName>
    </submittedName>
</protein>
<evidence type="ECO:0000256" key="1">
    <source>
        <dbReference type="SAM" id="MobiDB-lite"/>
    </source>
</evidence>
<feature type="region of interest" description="Disordered" evidence="1">
    <location>
        <begin position="70"/>
        <end position="107"/>
    </location>
</feature>
<comment type="caution">
    <text evidence="3">The sequence shown here is derived from an EMBL/GenBank/DDBJ whole genome shotgun (WGS) entry which is preliminary data.</text>
</comment>
<reference evidence="3" key="1">
    <citation type="submission" date="2023-03" db="EMBL/GenBank/DDBJ databases">
        <title>Complete genome of Cladonia borealis.</title>
        <authorList>
            <person name="Park H."/>
        </authorList>
    </citation>
    <scope>NUCLEOTIDE SEQUENCE</scope>
    <source>
        <strain evidence="3">ANT050790</strain>
    </source>
</reference>
<feature type="compositionally biased region" description="Polar residues" evidence="1">
    <location>
        <begin position="92"/>
        <end position="101"/>
    </location>
</feature>
<keyword evidence="2" id="KW-1133">Transmembrane helix</keyword>
<feature type="region of interest" description="Disordered" evidence="1">
    <location>
        <begin position="314"/>
        <end position="365"/>
    </location>
</feature>
<name>A0AA39QXQ9_9LECA</name>
<organism evidence="3 4">
    <name type="scientific">Cladonia borealis</name>
    <dbReference type="NCBI Taxonomy" id="184061"/>
    <lineage>
        <taxon>Eukaryota</taxon>
        <taxon>Fungi</taxon>
        <taxon>Dikarya</taxon>
        <taxon>Ascomycota</taxon>
        <taxon>Pezizomycotina</taxon>
        <taxon>Lecanoromycetes</taxon>
        <taxon>OSLEUM clade</taxon>
        <taxon>Lecanoromycetidae</taxon>
        <taxon>Lecanorales</taxon>
        <taxon>Lecanorineae</taxon>
        <taxon>Cladoniaceae</taxon>
        <taxon>Cladonia</taxon>
    </lineage>
</organism>
<dbReference type="AlphaFoldDB" id="A0AA39QXQ9"/>
<dbReference type="Proteomes" id="UP001166286">
    <property type="component" value="Unassembled WGS sequence"/>
</dbReference>
<feature type="compositionally biased region" description="Basic and acidic residues" evidence="1">
    <location>
        <begin position="316"/>
        <end position="331"/>
    </location>
</feature>
<keyword evidence="2" id="KW-0812">Transmembrane</keyword>
<evidence type="ECO:0000256" key="2">
    <source>
        <dbReference type="SAM" id="Phobius"/>
    </source>
</evidence>
<accession>A0AA39QXQ9</accession>
<feature type="compositionally biased region" description="Low complexity" evidence="1">
    <location>
        <begin position="73"/>
        <end position="91"/>
    </location>
</feature>
<evidence type="ECO:0000313" key="3">
    <source>
        <dbReference type="EMBL" id="KAK0510005.1"/>
    </source>
</evidence>
<proteinExistence type="predicted"/>
<feature type="transmembrane region" description="Helical" evidence="2">
    <location>
        <begin position="109"/>
        <end position="132"/>
    </location>
</feature>
<keyword evidence="4" id="KW-1185">Reference proteome</keyword>
<feature type="region of interest" description="Disordered" evidence="1">
    <location>
        <begin position="236"/>
        <end position="266"/>
    </location>
</feature>
<keyword evidence="2" id="KW-0472">Membrane</keyword>
<feature type="compositionally biased region" description="Polar residues" evidence="1">
    <location>
        <begin position="239"/>
        <end position="258"/>
    </location>
</feature>
<dbReference type="EMBL" id="JAFEKC020000017">
    <property type="protein sequence ID" value="KAK0510005.1"/>
    <property type="molecule type" value="Genomic_DNA"/>
</dbReference>
<evidence type="ECO:0000313" key="4">
    <source>
        <dbReference type="Proteomes" id="UP001166286"/>
    </source>
</evidence>